<dbReference type="Proteomes" id="UP001216139">
    <property type="component" value="Chromosome"/>
</dbReference>
<dbReference type="Pfam" id="PF04993">
    <property type="entry name" value="TfoX_N"/>
    <property type="match status" value="1"/>
</dbReference>
<organism evidence="2 3">
    <name type="scientific">Mucilaginibacter jinjuensis</name>
    <dbReference type="NCBI Taxonomy" id="1176721"/>
    <lineage>
        <taxon>Bacteria</taxon>
        <taxon>Pseudomonadati</taxon>
        <taxon>Bacteroidota</taxon>
        <taxon>Sphingobacteriia</taxon>
        <taxon>Sphingobacteriales</taxon>
        <taxon>Sphingobacteriaceae</taxon>
        <taxon>Mucilaginibacter</taxon>
    </lineage>
</organism>
<dbReference type="RefSeq" id="WP_273629964.1">
    <property type="nucleotide sequence ID" value="NZ_CP117167.1"/>
</dbReference>
<gene>
    <name evidence="2" type="ORF">PQO05_23880</name>
</gene>
<name>A0ABY7T5N9_9SPHI</name>
<dbReference type="SUPFAM" id="SSF159894">
    <property type="entry name" value="YgaC/TfoX-N like"/>
    <property type="match status" value="1"/>
</dbReference>
<reference evidence="2 3" key="1">
    <citation type="submission" date="2023-02" db="EMBL/GenBank/DDBJ databases">
        <title>Genome sequence of Mucilaginibacter jinjuensis strain KACC 16571.</title>
        <authorList>
            <person name="Kim S."/>
            <person name="Heo J."/>
            <person name="Kwon S.-W."/>
        </authorList>
    </citation>
    <scope>NUCLEOTIDE SEQUENCE [LARGE SCALE GENOMIC DNA]</scope>
    <source>
        <strain evidence="2 3">KACC 16571</strain>
    </source>
</reference>
<accession>A0ABY7T5N9</accession>
<protein>
    <submittedName>
        <fullName evidence="2">TfoX/Sxy family protein</fullName>
    </submittedName>
</protein>
<feature type="domain" description="TfoX N-terminal" evidence="1">
    <location>
        <begin position="14"/>
        <end position="104"/>
    </location>
</feature>
<proteinExistence type="predicted"/>
<evidence type="ECO:0000313" key="3">
    <source>
        <dbReference type="Proteomes" id="UP001216139"/>
    </source>
</evidence>
<sequence length="116" mass="13120">MPYDEYLAERLRNALSRAPNVVEQKHMGGITFLVNDVLCTRAHRSGSIMQRCLPELTDELCQKPGVKAMEMKGKDLKGWLLISPEAVDSEDDFDFWMKVALDAAKVATPAKRRVKK</sequence>
<keyword evidence="3" id="KW-1185">Reference proteome</keyword>
<dbReference type="InterPro" id="IPR007076">
    <property type="entry name" value="TfoX_N"/>
</dbReference>
<evidence type="ECO:0000259" key="1">
    <source>
        <dbReference type="Pfam" id="PF04993"/>
    </source>
</evidence>
<dbReference type="EMBL" id="CP117167">
    <property type="protein sequence ID" value="WCT11774.1"/>
    <property type="molecule type" value="Genomic_DNA"/>
</dbReference>
<evidence type="ECO:0000313" key="2">
    <source>
        <dbReference type="EMBL" id="WCT11774.1"/>
    </source>
</evidence>